<feature type="region of interest" description="Disordered" evidence="1">
    <location>
        <begin position="1"/>
        <end position="28"/>
    </location>
</feature>
<sequence length="370" mass="38824">MNIHQLLSASQSSPQTQSQGAFSRQDSPNGFFQQALSHAADAQRLSAHTLSEADSLQSTPHQAQLSALGGLLSDALEIDIEDLSAALEALGLDVNESDLSGLLAQLQQSNPDINLDTLTLDSAQTSTPLDEIAARLTLMASFTEGTPKVQPGSSIDPAVLKAITEHLNINQTEAAQLVSALNSLVTQRQNSQSEQPFPVDTARLTNTSLPAIETQAASRTQPHTFFTQMSADGAASQISSEALMGALLTSGGVPKGNSSSEHLLTGFTSHAGNPLLASAQPSAQGFAPAVPSTQAALTTPVTNPAWPQQLSQQLVQISQRGGEQHVQMQLNPAELGPLSISLKFGEQGAQAHFCQAMPRCGKCLNKPFPN</sequence>
<accession>A0A455U2Y2</accession>
<reference evidence="2 3" key="1">
    <citation type="journal article" date="2019" name="Microbiol. Resour. Announc.">
        <title>Complete Genome Sequence of Halomonas sulfidaeris Strain Esulfide1 Isolated from a Metal Sulfide Rock at a Depth of 2,200 Meters, Obtained Using Nanopore Sequencing.</title>
        <authorList>
            <person name="Saito M."/>
            <person name="Nishigata A."/>
            <person name="Galipon J."/>
            <person name="Arakawa K."/>
        </authorList>
    </citation>
    <scope>NUCLEOTIDE SEQUENCE [LARGE SCALE GENOMIC DNA]</scope>
    <source>
        <strain evidence="2 3">ATCC BAA-803</strain>
    </source>
</reference>
<dbReference type="EMBL" id="AP019514">
    <property type="protein sequence ID" value="BBI58868.1"/>
    <property type="molecule type" value="Genomic_DNA"/>
</dbReference>
<dbReference type="AlphaFoldDB" id="A0A455U2Y2"/>
<feature type="compositionally biased region" description="Low complexity" evidence="1">
    <location>
        <begin position="1"/>
        <end position="19"/>
    </location>
</feature>
<proteinExistence type="predicted"/>
<dbReference type="KEGG" id="hsr:HSBAA_01740"/>
<dbReference type="Gene3D" id="3.30.750.140">
    <property type="match status" value="1"/>
</dbReference>
<evidence type="ECO:0008006" key="4">
    <source>
        <dbReference type="Google" id="ProtNLM"/>
    </source>
</evidence>
<dbReference type="Proteomes" id="UP000320231">
    <property type="component" value="Chromosome"/>
</dbReference>
<protein>
    <recommendedName>
        <fullName evidence="4">Flagellar hook-length control protein-like C-terminal domain-containing protein</fullName>
    </recommendedName>
</protein>
<gene>
    <name evidence="2" type="ORF">HSBAA_01740</name>
</gene>
<organism evidence="2 3">
    <name type="scientific">Vreelandella sulfidaeris</name>
    <dbReference type="NCBI Taxonomy" id="115553"/>
    <lineage>
        <taxon>Bacteria</taxon>
        <taxon>Pseudomonadati</taxon>
        <taxon>Pseudomonadota</taxon>
        <taxon>Gammaproteobacteria</taxon>
        <taxon>Oceanospirillales</taxon>
        <taxon>Halomonadaceae</taxon>
        <taxon>Vreelandella</taxon>
    </lineage>
</organism>
<name>A0A455U2Y2_9GAMM</name>
<dbReference type="InterPro" id="IPR038610">
    <property type="entry name" value="FliK-like_C_sf"/>
</dbReference>
<evidence type="ECO:0000313" key="3">
    <source>
        <dbReference type="Proteomes" id="UP000320231"/>
    </source>
</evidence>
<evidence type="ECO:0000313" key="2">
    <source>
        <dbReference type="EMBL" id="BBI58868.1"/>
    </source>
</evidence>
<evidence type="ECO:0000256" key="1">
    <source>
        <dbReference type="SAM" id="MobiDB-lite"/>
    </source>
</evidence>